<protein>
    <submittedName>
        <fullName evidence="4">Cse1-domain-containing protein</fullName>
    </submittedName>
</protein>
<keyword evidence="1" id="KW-0732">Signal</keyword>
<dbReference type="GO" id="GO:0031267">
    <property type="term" value="F:small GTPase binding"/>
    <property type="evidence" value="ECO:0007669"/>
    <property type="project" value="InterPro"/>
</dbReference>
<dbReference type="PANTHER" id="PTHR10997">
    <property type="entry name" value="IMPORTIN-7, 8, 11"/>
    <property type="match status" value="1"/>
</dbReference>
<dbReference type="InterPro" id="IPR011989">
    <property type="entry name" value="ARM-like"/>
</dbReference>
<dbReference type="GO" id="GO:0005829">
    <property type="term" value="C:cytosol"/>
    <property type="evidence" value="ECO:0007669"/>
    <property type="project" value="TreeGrafter"/>
</dbReference>
<evidence type="ECO:0000256" key="1">
    <source>
        <dbReference type="SAM" id="SignalP"/>
    </source>
</evidence>
<name>A0A4P9YDJ4_ROZAC</name>
<accession>A0A4P9YDJ4</accession>
<dbReference type="SUPFAM" id="SSF48371">
    <property type="entry name" value="ARM repeat"/>
    <property type="match status" value="1"/>
</dbReference>
<dbReference type="Gene3D" id="1.25.10.10">
    <property type="entry name" value="Leucine-rich Repeat Variant"/>
    <property type="match status" value="1"/>
</dbReference>
<dbReference type="GO" id="GO:0005049">
    <property type="term" value="F:nuclear export signal receptor activity"/>
    <property type="evidence" value="ECO:0007669"/>
    <property type="project" value="TreeGrafter"/>
</dbReference>
<reference evidence="5" key="1">
    <citation type="journal article" date="2018" name="Nat. Microbiol.">
        <title>Leveraging single-cell genomics to expand the fungal tree of life.</title>
        <authorList>
            <person name="Ahrendt S.R."/>
            <person name="Quandt C.A."/>
            <person name="Ciobanu D."/>
            <person name="Clum A."/>
            <person name="Salamov A."/>
            <person name="Andreopoulos B."/>
            <person name="Cheng J.F."/>
            <person name="Woyke T."/>
            <person name="Pelin A."/>
            <person name="Henrissat B."/>
            <person name="Reynolds N.K."/>
            <person name="Benny G.L."/>
            <person name="Smith M.E."/>
            <person name="James T.Y."/>
            <person name="Grigoriev I.V."/>
        </authorList>
    </citation>
    <scope>NUCLEOTIDE SEQUENCE [LARGE SCALE GENOMIC DNA]</scope>
    <source>
        <strain evidence="5">CSF55</strain>
    </source>
</reference>
<dbReference type="PANTHER" id="PTHR10997:SF8">
    <property type="entry name" value="EXPORTIN-2"/>
    <property type="match status" value="1"/>
</dbReference>
<sequence>MRVMVKGRIVGLLVGIKLSEAIVLIAQRDFPENWAELVPGLVGMLSGDYVQNNYRHEFRTNKLFSEINYLLKATDVKIAEKREDGEMKAALEGMFLLSKIFYSFIEENMKEFMGVFEKYVLYENERVEREGSVVVEKIKSVICDIEEFTMLPSFIEKIWSLLMSLGKDTKYDILMGHAIQILTHNICEKIILPNMQAREEDLEQFEDEPLEFIRKDLEGSDLDTRRRSAIQLTPLFLNYINEYWISKDTAVHTFMSIAMKGQLTQQGISQINKNLNIQNFFEENILNELENNNSHPMILVAEIKFLIIFRNQLNISNKLPNILLGLLKNNNSIKYLKNELFLKSLFLLKDEILISLINLLDFDTKIKPNEYAIRTLWKILFLGGKINSEKSKIISSNCLINSKYNHYLFECLVSTLKNTDASFVLTIENNILIQDVSDFVPYVLQNNIPEIYKSLLPIIQQPILWETNSNIPSIIKLLKGFLIADSNFISQQFLQMYFGIFQKLVQSKSYDHLAFELLDSIVSNLSISIYQQYLQSVFMLIFQRLQSNKTPKFIHELTIFISTFILSNDSNSPILFSTIESIQQNLFIMLMQQILLPELPKISDKYKRNLCSNAFSKLLLLIPQLFQQGYDSILPILISNVLQGLPQSNVQEDPENAFLFDDDSNIQLSFKLVSLGNEKIFLQLPNAIDTFSHALKSSFNAHPAK</sequence>
<dbReference type="AlphaFoldDB" id="A0A4P9YDJ4"/>
<dbReference type="GO" id="GO:0006606">
    <property type="term" value="P:protein import into nucleus"/>
    <property type="evidence" value="ECO:0007669"/>
    <property type="project" value="TreeGrafter"/>
</dbReference>
<gene>
    <name evidence="4" type="ORF">ROZALSC1DRAFT_31433</name>
</gene>
<evidence type="ECO:0000313" key="5">
    <source>
        <dbReference type="Proteomes" id="UP000281549"/>
    </source>
</evidence>
<dbReference type="InterPro" id="IPR016024">
    <property type="entry name" value="ARM-type_fold"/>
</dbReference>
<evidence type="ECO:0000259" key="2">
    <source>
        <dbReference type="Pfam" id="PF03378"/>
    </source>
</evidence>
<proteinExistence type="predicted"/>
<dbReference type="Proteomes" id="UP000281549">
    <property type="component" value="Unassembled WGS sequence"/>
</dbReference>
<dbReference type="GO" id="GO:0006611">
    <property type="term" value="P:protein export from nucleus"/>
    <property type="evidence" value="ECO:0007669"/>
    <property type="project" value="TreeGrafter"/>
</dbReference>
<evidence type="ECO:0000259" key="3">
    <source>
        <dbReference type="Pfam" id="PF08506"/>
    </source>
</evidence>
<dbReference type="Pfam" id="PF08506">
    <property type="entry name" value="Cse1"/>
    <property type="match status" value="1"/>
</dbReference>
<dbReference type="EMBL" id="ML006320">
    <property type="protein sequence ID" value="RKP16681.1"/>
    <property type="molecule type" value="Genomic_DNA"/>
</dbReference>
<feature type="non-terminal residue" evidence="4">
    <location>
        <position position="705"/>
    </location>
</feature>
<dbReference type="InterPro" id="IPR005043">
    <property type="entry name" value="XPO2_C"/>
</dbReference>
<dbReference type="GO" id="GO:0005635">
    <property type="term" value="C:nuclear envelope"/>
    <property type="evidence" value="ECO:0007669"/>
    <property type="project" value="TreeGrafter"/>
</dbReference>
<dbReference type="Pfam" id="PF03378">
    <property type="entry name" value="CAS_CSE1"/>
    <property type="match status" value="1"/>
</dbReference>
<dbReference type="InterPro" id="IPR013713">
    <property type="entry name" value="XPO2_central"/>
</dbReference>
<feature type="domain" description="Exportin-2 C-terminal" evidence="2">
    <location>
        <begin position="393"/>
        <end position="665"/>
    </location>
</feature>
<evidence type="ECO:0000313" key="4">
    <source>
        <dbReference type="EMBL" id="RKP16681.1"/>
    </source>
</evidence>
<feature type="chain" id="PRO_5020233704" evidence="1">
    <location>
        <begin position="22"/>
        <end position="705"/>
    </location>
</feature>
<feature type="domain" description="Exportin-2 central" evidence="3">
    <location>
        <begin position="53"/>
        <end position="330"/>
    </location>
</feature>
<organism evidence="4 5">
    <name type="scientific">Rozella allomycis (strain CSF55)</name>
    <dbReference type="NCBI Taxonomy" id="988480"/>
    <lineage>
        <taxon>Eukaryota</taxon>
        <taxon>Fungi</taxon>
        <taxon>Fungi incertae sedis</taxon>
        <taxon>Cryptomycota</taxon>
        <taxon>Cryptomycota incertae sedis</taxon>
        <taxon>Rozella</taxon>
    </lineage>
</organism>
<feature type="signal peptide" evidence="1">
    <location>
        <begin position="1"/>
        <end position="21"/>
    </location>
</feature>